<dbReference type="EMBL" id="JAGYWB010000008">
    <property type="protein sequence ID" value="KAI0514054.1"/>
    <property type="molecule type" value="Genomic_DNA"/>
</dbReference>
<proteinExistence type="predicted"/>
<comment type="caution">
    <text evidence="2">The sequence shown here is derived from an EMBL/GenBank/DDBJ whole genome shotgun (WGS) entry which is preliminary data.</text>
</comment>
<keyword evidence="3" id="KW-1185">Reference proteome</keyword>
<dbReference type="Proteomes" id="UP000829196">
    <property type="component" value="Unassembled WGS sequence"/>
</dbReference>
<organism evidence="2 3">
    <name type="scientific">Dendrobium nobile</name>
    <name type="common">Orchid</name>
    <dbReference type="NCBI Taxonomy" id="94219"/>
    <lineage>
        <taxon>Eukaryota</taxon>
        <taxon>Viridiplantae</taxon>
        <taxon>Streptophyta</taxon>
        <taxon>Embryophyta</taxon>
        <taxon>Tracheophyta</taxon>
        <taxon>Spermatophyta</taxon>
        <taxon>Magnoliopsida</taxon>
        <taxon>Liliopsida</taxon>
        <taxon>Asparagales</taxon>
        <taxon>Orchidaceae</taxon>
        <taxon>Epidendroideae</taxon>
        <taxon>Malaxideae</taxon>
        <taxon>Dendrobiinae</taxon>
        <taxon>Dendrobium</taxon>
    </lineage>
</organism>
<dbReference type="AlphaFoldDB" id="A0A8T3BJ59"/>
<protein>
    <submittedName>
        <fullName evidence="2">Uncharacterized protein</fullName>
    </submittedName>
</protein>
<accession>A0A8T3BJ59</accession>
<feature type="region of interest" description="Disordered" evidence="1">
    <location>
        <begin position="25"/>
        <end position="44"/>
    </location>
</feature>
<gene>
    <name evidence="2" type="ORF">KFK09_010088</name>
</gene>
<evidence type="ECO:0000256" key="1">
    <source>
        <dbReference type="SAM" id="MobiDB-lite"/>
    </source>
</evidence>
<name>A0A8T3BJ59_DENNO</name>
<reference evidence="2" key="1">
    <citation type="journal article" date="2022" name="Front. Genet.">
        <title>Chromosome-Scale Assembly of the Dendrobium nobile Genome Provides Insights Into the Molecular Mechanism of the Biosynthesis of the Medicinal Active Ingredient of Dendrobium.</title>
        <authorList>
            <person name="Xu Q."/>
            <person name="Niu S.-C."/>
            <person name="Li K.-L."/>
            <person name="Zheng P.-J."/>
            <person name="Zhang X.-J."/>
            <person name="Jia Y."/>
            <person name="Liu Y."/>
            <person name="Niu Y.-X."/>
            <person name="Yu L.-H."/>
            <person name="Chen D.-F."/>
            <person name="Zhang G.-Q."/>
        </authorList>
    </citation>
    <scope>NUCLEOTIDE SEQUENCE</scope>
    <source>
        <tissue evidence="2">Leaf</tissue>
    </source>
</reference>
<evidence type="ECO:0000313" key="3">
    <source>
        <dbReference type="Proteomes" id="UP000829196"/>
    </source>
</evidence>
<sequence length="73" mass="8546">MTDSSKALFDTINANVLLHRIKRKNNLISDHNEGRSQINNEDPQPQLACVESTSFCEWEEYKVRVEKRNRQAK</sequence>
<evidence type="ECO:0000313" key="2">
    <source>
        <dbReference type="EMBL" id="KAI0514054.1"/>
    </source>
</evidence>